<dbReference type="SUPFAM" id="SSF109854">
    <property type="entry name" value="DinB/YfiT-like putative metalloenzymes"/>
    <property type="match status" value="1"/>
</dbReference>
<dbReference type="EMBL" id="VCQU01000020">
    <property type="protein sequence ID" value="NMN99569.1"/>
    <property type="molecule type" value="Genomic_DNA"/>
</dbReference>
<dbReference type="InterPro" id="IPR034660">
    <property type="entry name" value="DinB/YfiT-like"/>
</dbReference>
<name>A0A848KMV6_9NOCA</name>
<protein>
    <submittedName>
        <fullName evidence="1">DUF664 domain-containing protein</fullName>
    </submittedName>
</protein>
<proteinExistence type="predicted"/>
<dbReference type="Proteomes" id="UP000535543">
    <property type="component" value="Unassembled WGS sequence"/>
</dbReference>
<evidence type="ECO:0000313" key="2">
    <source>
        <dbReference type="Proteomes" id="UP000535543"/>
    </source>
</evidence>
<sequence>MTSAELLVDGFGRIRDVVHRAVDGLSPDLLTARVDGSANSIAWLVWHLTRVQDDHIADAAGSDQVWTTDGWFERFALPFDAAATGYGHSSDDVDATRVTSGDLLTGYHDAVHQRTVRYVETLSDDDLTRIVDRRWDPPVTLAVRLVSVLSDDLQHAGQAAFVRGIIERQVR</sequence>
<keyword evidence="2" id="KW-1185">Reference proteome</keyword>
<dbReference type="NCBIfam" id="NF047843">
    <property type="entry name" value="MST_Rv0443"/>
    <property type="match status" value="1"/>
</dbReference>
<comment type="caution">
    <text evidence="1">The sequence shown here is derived from an EMBL/GenBank/DDBJ whole genome shotgun (WGS) entry which is preliminary data.</text>
</comment>
<accession>A0A848KMV6</accession>
<dbReference type="AlphaFoldDB" id="A0A848KMV6"/>
<evidence type="ECO:0000313" key="1">
    <source>
        <dbReference type="EMBL" id="NMN99569.1"/>
    </source>
</evidence>
<dbReference type="RefSeq" id="WP_169594962.1">
    <property type="nucleotide sequence ID" value="NZ_VCQU01000020.1"/>
</dbReference>
<reference evidence="1 2" key="1">
    <citation type="submission" date="2019-05" db="EMBL/GenBank/DDBJ databases">
        <authorList>
            <person name="Lee S.D."/>
        </authorList>
    </citation>
    <scope>NUCLEOTIDE SEQUENCE [LARGE SCALE GENOMIC DNA]</scope>
    <source>
        <strain evidence="1 2">YC2-7</strain>
    </source>
</reference>
<dbReference type="Gene3D" id="1.20.120.450">
    <property type="entry name" value="dinb family like domain"/>
    <property type="match status" value="1"/>
</dbReference>
<organism evidence="1 2">
    <name type="scientific">Antrihabitans stalactiti</name>
    <dbReference type="NCBI Taxonomy" id="2584121"/>
    <lineage>
        <taxon>Bacteria</taxon>
        <taxon>Bacillati</taxon>
        <taxon>Actinomycetota</taxon>
        <taxon>Actinomycetes</taxon>
        <taxon>Mycobacteriales</taxon>
        <taxon>Nocardiaceae</taxon>
        <taxon>Antrihabitans</taxon>
    </lineage>
</organism>
<dbReference type="Pfam" id="PF04978">
    <property type="entry name" value="MST"/>
    <property type="match status" value="1"/>
</dbReference>
<gene>
    <name evidence="1" type="ORF">FGL95_31585</name>
</gene>
<reference evidence="1 2" key="2">
    <citation type="submission" date="2020-06" db="EMBL/GenBank/DDBJ databases">
        <title>Antribacter stalactiti gen. nov., sp. nov., a new member of the family Nacardiaceae isolated from a cave.</title>
        <authorList>
            <person name="Kim I.S."/>
        </authorList>
    </citation>
    <scope>NUCLEOTIDE SEQUENCE [LARGE SCALE GENOMIC DNA]</scope>
    <source>
        <strain evidence="1 2">YC2-7</strain>
    </source>
</reference>
<dbReference type="InterPro" id="IPR007061">
    <property type="entry name" value="MST-like"/>
</dbReference>